<keyword evidence="2 5" id="KW-0812">Transmembrane</keyword>
<keyword evidence="8" id="KW-1185">Reference proteome</keyword>
<feature type="transmembrane region" description="Helical" evidence="5">
    <location>
        <begin position="367"/>
        <end position="385"/>
    </location>
</feature>
<accession>A0A1H2X2Q5</accession>
<dbReference type="InterPro" id="IPR051533">
    <property type="entry name" value="WaaL-like"/>
</dbReference>
<comment type="subcellular location">
    <subcellularLocation>
        <location evidence="1">Membrane</location>
        <topology evidence="1">Multi-pass membrane protein</topology>
    </subcellularLocation>
</comment>
<keyword evidence="7" id="KW-0436">Ligase</keyword>
<evidence type="ECO:0000256" key="2">
    <source>
        <dbReference type="ARBA" id="ARBA00022692"/>
    </source>
</evidence>
<sequence>MTNKRRFILSVLHLGLGVVLLSGVVSKIFSLLILFFGIYFIIKNRNENNEAAFFSAYIVGGEVLFRMSGGLFLYELPKYSILFFLIIGLYIEDKRHHISVSYLVYILLLLVGISFTNIPFNESIRKAIAFNLSGPILLGVSAIYFYKRVFKLDEILNLLFFMALPIFSMLSLLFFKTPELAKIGFGSSANFAASGGYGPNQVSTILGLGIFIITVHLYFKQRIFIIFLLDVVVFMYLIFRGLITFSRGGMLTAFICIALFLFFYVLATREKLKSIMKYGGLILFFGISLGVYTSNVTGGMLENRYMNKNAAGIAKKDITTGRASLFKSELEFFINNPFFGIGVGSGKYARRELHNIEAASHNEISRLLGEHGVIGLLILLLLIYIPLKHLYYSPYLARAFLSAFFLFWFLTINHSAMRIAFPAFIYGLSVCTIYFDENEDSLHR</sequence>
<feature type="transmembrane region" description="Helical" evidence="5">
    <location>
        <begin position="278"/>
        <end position="297"/>
    </location>
</feature>
<feature type="transmembrane region" description="Helical" evidence="5">
    <location>
        <begin position="102"/>
        <end position="121"/>
    </location>
</feature>
<evidence type="ECO:0000256" key="5">
    <source>
        <dbReference type="SAM" id="Phobius"/>
    </source>
</evidence>
<dbReference type="PANTHER" id="PTHR37422">
    <property type="entry name" value="TEICHURONIC ACID BIOSYNTHESIS PROTEIN TUAE"/>
    <property type="match status" value="1"/>
</dbReference>
<evidence type="ECO:0000256" key="3">
    <source>
        <dbReference type="ARBA" id="ARBA00022989"/>
    </source>
</evidence>
<dbReference type="OrthoDB" id="1118890at2"/>
<dbReference type="Pfam" id="PF04932">
    <property type="entry name" value="Wzy_C"/>
    <property type="match status" value="1"/>
</dbReference>
<feature type="transmembrane region" description="Helical" evidence="5">
    <location>
        <begin position="224"/>
        <end position="243"/>
    </location>
</feature>
<feature type="domain" description="O-antigen ligase-related" evidence="6">
    <location>
        <begin position="233"/>
        <end position="380"/>
    </location>
</feature>
<dbReference type="AlphaFoldDB" id="A0A1H2X2Q5"/>
<feature type="transmembrane region" description="Helical" evidence="5">
    <location>
        <begin position="392"/>
        <end position="410"/>
    </location>
</feature>
<protein>
    <submittedName>
        <fullName evidence="7">O-Antigen ligase</fullName>
    </submittedName>
</protein>
<dbReference type="Proteomes" id="UP000199595">
    <property type="component" value="Unassembled WGS sequence"/>
</dbReference>
<dbReference type="STRING" id="762486.SAMN05444411_102345"/>
<gene>
    <name evidence="7" type="ORF">SAMN05444411_102345</name>
</gene>
<evidence type="ECO:0000256" key="4">
    <source>
        <dbReference type="ARBA" id="ARBA00023136"/>
    </source>
</evidence>
<evidence type="ECO:0000256" key="1">
    <source>
        <dbReference type="ARBA" id="ARBA00004141"/>
    </source>
</evidence>
<keyword evidence="3 5" id="KW-1133">Transmembrane helix</keyword>
<feature type="transmembrane region" description="Helical" evidence="5">
    <location>
        <begin position="127"/>
        <end position="146"/>
    </location>
</feature>
<evidence type="ECO:0000313" key="7">
    <source>
        <dbReference type="EMBL" id="SDW86774.1"/>
    </source>
</evidence>
<feature type="transmembrane region" description="Helical" evidence="5">
    <location>
        <begin position="158"/>
        <end position="175"/>
    </location>
</feature>
<dbReference type="GO" id="GO:0016020">
    <property type="term" value="C:membrane"/>
    <property type="evidence" value="ECO:0007669"/>
    <property type="project" value="UniProtKB-SubCell"/>
</dbReference>
<feature type="transmembrane region" description="Helical" evidence="5">
    <location>
        <begin position="12"/>
        <end position="42"/>
    </location>
</feature>
<feature type="transmembrane region" description="Helical" evidence="5">
    <location>
        <begin position="416"/>
        <end position="435"/>
    </location>
</feature>
<name>A0A1H2X2Q5_9FLAO</name>
<evidence type="ECO:0000259" key="6">
    <source>
        <dbReference type="Pfam" id="PF04932"/>
    </source>
</evidence>
<organism evidence="7 8">
    <name type="scientific">Lutibacter oricola</name>
    <dbReference type="NCBI Taxonomy" id="762486"/>
    <lineage>
        <taxon>Bacteria</taxon>
        <taxon>Pseudomonadati</taxon>
        <taxon>Bacteroidota</taxon>
        <taxon>Flavobacteriia</taxon>
        <taxon>Flavobacteriales</taxon>
        <taxon>Flavobacteriaceae</taxon>
        <taxon>Lutibacter</taxon>
    </lineage>
</organism>
<feature type="transmembrane region" description="Helical" evidence="5">
    <location>
        <begin position="249"/>
        <end position="266"/>
    </location>
</feature>
<dbReference type="EMBL" id="FNNJ01000002">
    <property type="protein sequence ID" value="SDW86774.1"/>
    <property type="molecule type" value="Genomic_DNA"/>
</dbReference>
<evidence type="ECO:0000313" key="8">
    <source>
        <dbReference type="Proteomes" id="UP000199595"/>
    </source>
</evidence>
<reference evidence="7 8" key="1">
    <citation type="submission" date="2016-10" db="EMBL/GenBank/DDBJ databases">
        <authorList>
            <person name="de Groot N.N."/>
        </authorList>
    </citation>
    <scope>NUCLEOTIDE SEQUENCE [LARGE SCALE GENOMIC DNA]</scope>
    <source>
        <strain evidence="7 8">DSM 24956</strain>
    </source>
</reference>
<feature type="transmembrane region" description="Helical" evidence="5">
    <location>
        <begin position="201"/>
        <end position="219"/>
    </location>
</feature>
<proteinExistence type="predicted"/>
<keyword evidence="4 5" id="KW-0472">Membrane</keyword>
<dbReference type="GO" id="GO:0016874">
    <property type="term" value="F:ligase activity"/>
    <property type="evidence" value="ECO:0007669"/>
    <property type="project" value="UniProtKB-KW"/>
</dbReference>
<feature type="transmembrane region" description="Helical" evidence="5">
    <location>
        <begin position="71"/>
        <end position="90"/>
    </location>
</feature>
<dbReference type="RefSeq" id="WP_090121322.1">
    <property type="nucleotide sequence ID" value="NZ_FNNJ01000002.1"/>
</dbReference>
<dbReference type="PANTHER" id="PTHR37422:SF13">
    <property type="entry name" value="LIPOPOLYSACCHARIDE BIOSYNTHESIS PROTEIN PA4999-RELATED"/>
    <property type="match status" value="1"/>
</dbReference>
<dbReference type="InterPro" id="IPR007016">
    <property type="entry name" value="O-antigen_ligase-rel_domated"/>
</dbReference>